<dbReference type="Pfam" id="PF05383">
    <property type="entry name" value="La"/>
    <property type="match status" value="1"/>
</dbReference>
<dbReference type="PANTHER" id="PTHR22792">
    <property type="entry name" value="LUPUS LA PROTEIN-RELATED"/>
    <property type="match status" value="1"/>
</dbReference>
<gene>
    <name evidence="5" type="ORF">PRUPE_3G218300</name>
</gene>
<dbReference type="Gene3D" id="1.10.10.10">
    <property type="entry name" value="Winged helix-like DNA-binding domain superfamily/Winged helix DNA-binding domain"/>
    <property type="match status" value="1"/>
</dbReference>
<dbReference type="PROSITE" id="PS50961">
    <property type="entry name" value="HTH_LA"/>
    <property type="match status" value="1"/>
</dbReference>
<feature type="domain" description="HTH La-type RNA-binding" evidence="4">
    <location>
        <begin position="103"/>
        <end position="193"/>
    </location>
</feature>
<dbReference type="Gramene" id="ONI18484">
    <property type="protein sequence ID" value="ONI18484"/>
    <property type="gene ID" value="PRUPE_3G218300"/>
</dbReference>
<evidence type="ECO:0000313" key="5">
    <source>
        <dbReference type="EMBL" id="ONI18484.1"/>
    </source>
</evidence>
<dbReference type="InterPro" id="IPR045180">
    <property type="entry name" value="La_dom_prot"/>
</dbReference>
<proteinExistence type="predicted"/>
<dbReference type="SMART" id="SM00715">
    <property type="entry name" value="LA"/>
    <property type="match status" value="1"/>
</dbReference>
<dbReference type="InterPro" id="IPR036388">
    <property type="entry name" value="WH-like_DNA-bd_sf"/>
</dbReference>
<dbReference type="PANTHER" id="PTHR22792:SF155">
    <property type="entry name" value="LA-RELATED PROTEIN 1C-LIKE"/>
    <property type="match status" value="1"/>
</dbReference>
<dbReference type="STRING" id="3760.A0A251Q3W0"/>
<dbReference type="AlphaFoldDB" id="A0A251Q3W0"/>
<feature type="region of interest" description="Disordered" evidence="3">
    <location>
        <begin position="1"/>
        <end position="34"/>
    </location>
</feature>
<evidence type="ECO:0000256" key="3">
    <source>
        <dbReference type="SAM" id="MobiDB-lite"/>
    </source>
</evidence>
<dbReference type="eggNOG" id="KOG2590">
    <property type="taxonomic scope" value="Eukaryota"/>
</dbReference>
<dbReference type="GO" id="GO:0003723">
    <property type="term" value="F:RNA binding"/>
    <property type="evidence" value="ECO:0000318"/>
    <property type="project" value="GO_Central"/>
</dbReference>
<accession>A0A251Q3W0</accession>
<evidence type="ECO:0000256" key="1">
    <source>
        <dbReference type="ARBA" id="ARBA00022884"/>
    </source>
</evidence>
<evidence type="ECO:0000313" key="6">
    <source>
        <dbReference type="Proteomes" id="UP000006882"/>
    </source>
</evidence>
<dbReference type="Proteomes" id="UP000006882">
    <property type="component" value="Chromosome G3"/>
</dbReference>
<dbReference type="InterPro" id="IPR006630">
    <property type="entry name" value="La_HTH"/>
</dbReference>
<dbReference type="InterPro" id="IPR036390">
    <property type="entry name" value="WH_DNA-bd_sf"/>
</dbReference>
<dbReference type="CDD" id="cd07323">
    <property type="entry name" value="LAM"/>
    <property type="match status" value="1"/>
</dbReference>
<keyword evidence="6" id="KW-1185">Reference proteome</keyword>
<organism evidence="5 6">
    <name type="scientific">Prunus persica</name>
    <name type="common">Peach</name>
    <name type="synonym">Amygdalus persica</name>
    <dbReference type="NCBI Taxonomy" id="3760"/>
    <lineage>
        <taxon>Eukaryota</taxon>
        <taxon>Viridiplantae</taxon>
        <taxon>Streptophyta</taxon>
        <taxon>Embryophyta</taxon>
        <taxon>Tracheophyta</taxon>
        <taxon>Spermatophyta</taxon>
        <taxon>Magnoliopsida</taxon>
        <taxon>eudicotyledons</taxon>
        <taxon>Gunneridae</taxon>
        <taxon>Pentapetalae</taxon>
        <taxon>rosids</taxon>
        <taxon>fabids</taxon>
        <taxon>Rosales</taxon>
        <taxon>Rosaceae</taxon>
        <taxon>Amygdaloideae</taxon>
        <taxon>Amygdaleae</taxon>
        <taxon>Prunus</taxon>
    </lineage>
</organism>
<keyword evidence="1 2" id="KW-0694">RNA-binding</keyword>
<evidence type="ECO:0000256" key="2">
    <source>
        <dbReference type="PROSITE-ProRule" id="PRU00332"/>
    </source>
</evidence>
<protein>
    <recommendedName>
        <fullName evidence="4">HTH La-type RNA-binding domain-containing protein</fullName>
    </recommendedName>
</protein>
<dbReference type="EMBL" id="CM007653">
    <property type="protein sequence ID" value="ONI18484.1"/>
    <property type="molecule type" value="Genomic_DNA"/>
</dbReference>
<reference evidence="5 6" key="1">
    <citation type="journal article" date="2013" name="Nat. Genet.">
        <title>The high-quality draft genome of peach (Prunus persica) identifies unique patterns of genetic diversity, domestication and genome evolution.</title>
        <authorList>
            <consortium name="International Peach Genome Initiative"/>
            <person name="Verde I."/>
            <person name="Abbott A.G."/>
            <person name="Scalabrin S."/>
            <person name="Jung S."/>
            <person name="Shu S."/>
            <person name="Marroni F."/>
            <person name="Zhebentyayeva T."/>
            <person name="Dettori M.T."/>
            <person name="Grimwood J."/>
            <person name="Cattonaro F."/>
            <person name="Zuccolo A."/>
            <person name="Rossini L."/>
            <person name="Jenkins J."/>
            <person name="Vendramin E."/>
            <person name="Meisel L.A."/>
            <person name="Decroocq V."/>
            <person name="Sosinski B."/>
            <person name="Prochnik S."/>
            <person name="Mitros T."/>
            <person name="Policriti A."/>
            <person name="Cipriani G."/>
            <person name="Dondini L."/>
            <person name="Ficklin S."/>
            <person name="Goodstein D.M."/>
            <person name="Xuan P."/>
            <person name="Del Fabbro C."/>
            <person name="Aramini V."/>
            <person name="Copetti D."/>
            <person name="Gonzalez S."/>
            <person name="Horner D.S."/>
            <person name="Falchi R."/>
            <person name="Lucas S."/>
            <person name="Mica E."/>
            <person name="Maldonado J."/>
            <person name="Lazzari B."/>
            <person name="Bielenberg D."/>
            <person name="Pirona R."/>
            <person name="Miculan M."/>
            <person name="Barakat A."/>
            <person name="Testolin R."/>
            <person name="Stella A."/>
            <person name="Tartarini S."/>
            <person name="Tonutti P."/>
            <person name="Arus P."/>
            <person name="Orellana A."/>
            <person name="Wells C."/>
            <person name="Main D."/>
            <person name="Vizzotto G."/>
            <person name="Silva H."/>
            <person name="Salamini F."/>
            <person name="Schmutz J."/>
            <person name="Morgante M."/>
            <person name="Rokhsar D.S."/>
        </authorList>
    </citation>
    <scope>NUCLEOTIDE SEQUENCE [LARGE SCALE GENOMIC DNA]</scope>
    <source>
        <strain evidence="6">cv. Nemared</strain>
    </source>
</reference>
<sequence length="265" mass="30284">MKPYAATKLSADAKPFSPLSPHLHQPPPQHHLPHVPVQASLHHPVFYQPQYYEPSNFSGGGHWSWQSPQYHQLGFNNIPVHHGVGFCYGPPPVPFVYDQGLPQFNMQTLRNKIVQQVEYYFSDENLCKDYFLRSLMDNKGWVPISNVAEFNKLKRMCTNIPFILDVLMQRSTRVEVHGHMIRRRNEWQRWLPVSAGSTTNPQTQVSLEEKEFMESLLVKNVYGDDVAVEFDGGSVVYNASNGGLSGRRAAPAMKTEWKPKAFKCC</sequence>
<evidence type="ECO:0000259" key="4">
    <source>
        <dbReference type="PROSITE" id="PS50961"/>
    </source>
</evidence>
<dbReference type="SUPFAM" id="SSF46785">
    <property type="entry name" value="Winged helix' DNA-binding domain"/>
    <property type="match status" value="1"/>
</dbReference>
<name>A0A251Q3W0_PRUPE</name>